<keyword evidence="5" id="KW-0788">Thiol protease</keyword>
<organism evidence="12 13">
    <name type="scientific">Porphyromonas cangingivalis</name>
    <dbReference type="NCBI Taxonomy" id="36874"/>
    <lineage>
        <taxon>Bacteria</taxon>
        <taxon>Pseudomonadati</taxon>
        <taxon>Bacteroidota</taxon>
        <taxon>Bacteroidia</taxon>
        <taxon>Bacteroidales</taxon>
        <taxon>Porphyromonadaceae</taxon>
        <taxon>Porphyromonas</taxon>
    </lineage>
</organism>
<evidence type="ECO:0000313" key="12">
    <source>
        <dbReference type="EMBL" id="SJZ37011.1"/>
    </source>
</evidence>
<evidence type="ECO:0000256" key="5">
    <source>
        <dbReference type="ARBA" id="ARBA00022807"/>
    </source>
</evidence>
<dbReference type="Gene3D" id="3.40.50.200">
    <property type="entry name" value="Peptidase S8/S53 domain"/>
    <property type="match status" value="1"/>
</dbReference>
<keyword evidence="3 8" id="KW-0645">Protease</keyword>
<dbReference type="PROSITE" id="PS00136">
    <property type="entry name" value="SUBTILASE_ASP"/>
    <property type="match status" value="1"/>
</dbReference>
<comment type="similarity">
    <text evidence="2 8 9">Belongs to the peptidase S8 family.</text>
</comment>
<feature type="active site" description="Charge relay system" evidence="8">
    <location>
        <position position="274"/>
    </location>
</feature>
<evidence type="ECO:0000313" key="13">
    <source>
        <dbReference type="Proteomes" id="UP000189956"/>
    </source>
</evidence>
<accession>A0A1T4K3J0</accession>
<feature type="signal peptide" evidence="10">
    <location>
        <begin position="1"/>
        <end position="19"/>
    </location>
</feature>
<dbReference type="PANTHER" id="PTHR43806">
    <property type="entry name" value="PEPTIDASE S8"/>
    <property type="match status" value="1"/>
</dbReference>
<evidence type="ECO:0000256" key="6">
    <source>
        <dbReference type="ARBA" id="ARBA00022825"/>
    </source>
</evidence>
<feature type="domain" description="Fibronectin type-III" evidence="11">
    <location>
        <begin position="534"/>
        <end position="641"/>
    </location>
</feature>
<dbReference type="PROSITE" id="PS00138">
    <property type="entry name" value="SUBTILASE_SER"/>
    <property type="match status" value="1"/>
</dbReference>
<dbReference type="PROSITE" id="PS51892">
    <property type="entry name" value="SUBTILASE"/>
    <property type="match status" value="1"/>
</dbReference>
<keyword evidence="7" id="KW-0843">Virulence</keyword>
<dbReference type="Proteomes" id="UP000189956">
    <property type="component" value="Unassembled WGS sequence"/>
</dbReference>
<dbReference type="PROSITE" id="PS50853">
    <property type="entry name" value="FN3"/>
    <property type="match status" value="1"/>
</dbReference>
<dbReference type="GO" id="GO:0004252">
    <property type="term" value="F:serine-type endopeptidase activity"/>
    <property type="evidence" value="ECO:0007669"/>
    <property type="project" value="UniProtKB-UniRule"/>
</dbReference>
<keyword evidence="4 8" id="KW-0378">Hydrolase</keyword>
<keyword evidence="10" id="KW-0732">Signal</keyword>
<dbReference type="InterPro" id="IPR013783">
    <property type="entry name" value="Ig-like_fold"/>
</dbReference>
<proteinExistence type="inferred from homology"/>
<feature type="active site" description="Charge relay system" evidence="8">
    <location>
        <position position="227"/>
    </location>
</feature>
<dbReference type="InterPro" id="IPR036116">
    <property type="entry name" value="FN3_sf"/>
</dbReference>
<evidence type="ECO:0000256" key="2">
    <source>
        <dbReference type="ARBA" id="ARBA00011073"/>
    </source>
</evidence>
<evidence type="ECO:0000256" key="10">
    <source>
        <dbReference type="SAM" id="SignalP"/>
    </source>
</evidence>
<dbReference type="PROSITE" id="PS00137">
    <property type="entry name" value="SUBTILASE_HIS"/>
    <property type="match status" value="1"/>
</dbReference>
<dbReference type="CDD" id="cd00063">
    <property type="entry name" value="FN3"/>
    <property type="match status" value="1"/>
</dbReference>
<dbReference type="InterPro" id="IPR036852">
    <property type="entry name" value="Peptidase_S8/S53_dom_sf"/>
</dbReference>
<feature type="chain" id="PRO_5010575634" evidence="10">
    <location>
        <begin position="20"/>
        <end position="912"/>
    </location>
</feature>
<evidence type="ECO:0000256" key="3">
    <source>
        <dbReference type="ARBA" id="ARBA00022670"/>
    </source>
</evidence>
<dbReference type="InterPro" id="IPR050131">
    <property type="entry name" value="Peptidase_S8_subtilisin-like"/>
</dbReference>
<dbReference type="InterPro" id="IPR003961">
    <property type="entry name" value="FN3_dom"/>
</dbReference>
<feature type="active site" description="Charge relay system" evidence="8">
    <location>
        <position position="465"/>
    </location>
</feature>
<keyword evidence="6 8" id="KW-0720">Serine protease</keyword>
<dbReference type="Pfam" id="PF00082">
    <property type="entry name" value="Peptidase_S8"/>
    <property type="match status" value="1"/>
</dbReference>
<dbReference type="GO" id="GO:0006508">
    <property type="term" value="P:proteolysis"/>
    <property type="evidence" value="ECO:0007669"/>
    <property type="project" value="UniProtKB-KW"/>
</dbReference>
<name>A0A1T4K3J0_PORCN</name>
<protein>
    <submittedName>
        <fullName evidence="12">N-terminal of Subtilase family protein</fullName>
    </submittedName>
</protein>
<gene>
    <name evidence="12" type="ORF">SAMN02745205_00549</name>
</gene>
<dbReference type="SMART" id="SM00060">
    <property type="entry name" value="FN3"/>
    <property type="match status" value="2"/>
</dbReference>
<comment type="similarity">
    <text evidence="1">Belongs to the peptidase C25 family.</text>
</comment>
<dbReference type="InterPro" id="IPR015500">
    <property type="entry name" value="Peptidase_S8_subtilisin-rel"/>
</dbReference>
<evidence type="ECO:0000256" key="4">
    <source>
        <dbReference type="ARBA" id="ARBA00022801"/>
    </source>
</evidence>
<evidence type="ECO:0000259" key="11">
    <source>
        <dbReference type="PROSITE" id="PS50853"/>
    </source>
</evidence>
<dbReference type="PANTHER" id="PTHR43806:SF11">
    <property type="entry name" value="CEREVISIN-RELATED"/>
    <property type="match status" value="1"/>
</dbReference>
<evidence type="ECO:0000256" key="7">
    <source>
        <dbReference type="ARBA" id="ARBA00023026"/>
    </source>
</evidence>
<evidence type="ECO:0000256" key="9">
    <source>
        <dbReference type="RuleBase" id="RU003355"/>
    </source>
</evidence>
<dbReference type="Gene3D" id="2.60.40.1080">
    <property type="match status" value="1"/>
</dbReference>
<dbReference type="EMBL" id="FUWL01000004">
    <property type="protein sequence ID" value="SJZ37011.1"/>
    <property type="molecule type" value="Genomic_DNA"/>
</dbReference>
<dbReference type="GO" id="GO:0008234">
    <property type="term" value="F:cysteine-type peptidase activity"/>
    <property type="evidence" value="ECO:0007669"/>
    <property type="project" value="UniProtKB-KW"/>
</dbReference>
<dbReference type="Gene3D" id="2.60.40.10">
    <property type="entry name" value="Immunoglobulins"/>
    <property type="match status" value="1"/>
</dbReference>
<sequence>MKKLIIPILSALVSLSACQDHNLLEEIYSKEANNNPLRTLENESYNNLSTPGIVYIKMDAFSAERLKASGEISIRALSSLNTEIETASRRLGVKSIERLFPESKEYMRRHKAYGLDRWYIVRYEEENTVSQAIRTLSAIDEFEVVEPCYQIERDGRQIGQAFADTKYPIITTSGEASFKFNDPSFGEQWHYHNTGATSWAVAGADINLLKAWETETGKPNVIIAVIDDGVDVTHEDLKENLWINPNVTGPTDRGTYIEDVNGGNFVKKGVRGAHGTHVAGTVAARNNNGIGVCGVAGGDGSQGSGVRIMECLAIDSRPKDLRQGSHPEPALVFAADNGAVIAQNSWGLPPNIPLPQSLKVAIDYFIDNAGTDKNGNQRQDSPMKGGVVIIAAGNDNEDAPCYPAAYGPAIAVSSMAPNFTRSSFTNRGAWVDIMAPGGDQNRFGEKAGVLSCVPGNKYAFYQGTSMACPHVSGIAGLILSQKGKQGYTNDDLKKAILSALRLEDIDKKNPQEVGRLGRGYIDAALGFDEDKGIAPDVPSKGIDFKTRYTSITLSWLVNKDDDDKLPLFQEIYYSNTPITVETLKSLSPIRMRATATAPGEEMQYTLTDLRHSTKYYFAIISEDRWGNRSEPLIFEHSTRLNAQPVITFAPFKNLIVSGNKAKEVRFTVTDPDGHFVKCHLEGATTGVSLNEKDGQGIIQIRSVLPEGEYKVTLVAEDEYRGETREDITFNIVGARPLTLKGEFSELVLGMDLKGFTIPVKKNIEHNPKLDLKVEARSSDESVAITSVSKDGEVQVIPISNGRATVYLKIVDEAGEKLETTFKVRVVSDSQAPVHIVYPIPVTKTLNIMLNASIKDAKVKIVTLMGKVLIDVPVKQVRKNGVVSINVTDLTPNTYRLVVESSNMPRHEQIFVK</sequence>
<evidence type="ECO:0000256" key="1">
    <source>
        <dbReference type="ARBA" id="ARBA00006067"/>
    </source>
</evidence>
<dbReference type="SUPFAM" id="SSF49265">
    <property type="entry name" value="Fibronectin type III"/>
    <property type="match status" value="1"/>
</dbReference>
<dbReference type="InterPro" id="IPR022398">
    <property type="entry name" value="Peptidase_S8_His-AS"/>
</dbReference>
<evidence type="ECO:0000256" key="8">
    <source>
        <dbReference type="PROSITE-ProRule" id="PRU01240"/>
    </source>
</evidence>
<dbReference type="AlphaFoldDB" id="A0A1T4K3J0"/>
<dbReference type="RefSeq" id="WP_036853365.1">
    <property type="nucleotide sequence ID" value="NZ_FUWL01000004.1"/>
</dbReference>
<reference evidence="12 13" key="1">
    <citation type="submission" date="2017-02" db="EMBL/GenBank/DDBJ databases">
        <authorList>
            <person name="Peterson S.W."/>
        </authorList>
    </citation>
    <scope>NUCLEOTIDE SEQUENCE [LARGE SCALE GENOMIC DNA]</scope>
    <source>
        <strain evidence="12 13">ATCC 700135</strain>
    </source>
</reference>
<dbReference type="InterPro" id="IPR023827">
    <property type="entry name" value="Peptidase_S8_Asp-AS"/>
</dbReference>
<dbReference type="PROSITE" id="PS51257">
    <property type="entry name" value="PROKAR_LIPOPROTEIN"/>
    <property type="match status" value="1"/>
</dbReference>
<dbReference type="PRINTS" id="PR00723">
    <property type="entry name" value="SUBTILISIN"/>
</dbReference>
<dbReference type="InterPro" id="IPR000209">
    <property type="entry name" value="Peptidase_S8/S53_dom"/>
</dbReference>
<dbReference type="InterPro" id="IPR023828">
    <property type="entry name" value="Peptidase_S8_Ser-AS"/>
</dbReference>
<dbReference type="SUPFAM" id="SSF52743">
    <property type="entry name" value="Subtilisin-like"/>
    <property type="match status" value="1"/>
</dbReference>